<evidence type="ECO:0000313" key="1">
    <source>
        <dbReference type="EMBL" id="KAI5073442.1"/>
    </source>
</evidence>
<proteinExistence type="predicted"/>
<gene>
    <name evidence="1" type="ORF">GOP47_0011455</name>
</gene>
<sequence>MPYAKVRGLRKDVTSLKTAFSSDDYMPEKGTFIVSTHLCNGEETYVTDDVRSMWDPMWLKVDIEFEKEVSSKKELKFMSKKMFYAWEGNDHTKAWMEVITKLFKEDKKRHVRVMCTLIDPRKVPETTLLACLQQMNVLNEHRVIKPLLRDVLINTSNICESDAK</sequence>
<protein>
    <submittedName>
        <fullName evidence="1">Uncharacterized protein</fullName>
    </submittedName>
</protein>
<keyword evidence="2" id="KW-1185">Reference proteome</keyword>
<dbReference type="OrthoDB" id="10485876at2759"/>
<dbReference type="EMBL" id="JABFUD020000011">
    <property type="protein sequence ID" value="KAI5073442.1"/>
    <property type="molecule type" value="Genomic_DNA"/>
</dbReference>
<name>A0A9D4UT95_ADICA</name>
<reference evidence="1" key="1">
    <citation type="submission" date="2021-01" db="EMBL/GenBank/DDBJ databases">
        <title>Adiantum capillus-veneris genome.</title>
        <authorList>
            <person name="Fang Y."/>
            <person name="Liao Q."/>
        </authorList>
    </citation>
    <scope>NUCLEOTIDE SEQUENCE</scope>
    <source>
        <strain evidence="1">H3</strain>
        <tissue evidence="1">Leaf</tissue>
    </source>
</reference>
<dbReference type="AlphaFoldDB" id="A0A9D4UT95"/>
<evidence type="ECO:0000313" key="2">
    <source>
        <dbReference type="Proteomes" id="UP000886520"/>
    </source>
</evidence>
<accession>A0A9D4UT95</accession>
<dbReference type="Proteomes" id="UP000886520">
    <property type="component" value="Chromosome 11"/>
</dbReference>
<comment type="caution">
    <text evidence="1">The sequence shown here is derived from an EMBL/GenBank/DDBJ whole genome shotgun (WGS) entry which is preliminary data.</text>
</comment>
<organism evidence="1 2">
    <name type="scientific">Adiantum capillus-veneris</name>
    <name type="common">Maidenhair fern</name>
    <dbReference type="NCBI Taxonomy" id="13818"/>
    <lineage>
        <taxon>Eukaryota</taxon>
        <taxon>Viridiplantae</taxon>
        <taxon>Streptophyta</taxon>
        <taxon>Embryophyta</taxon>
        <taxon>Tracheophyta</taxon>
        <taxon>Polypodiopsida</taxon>
        <taxon>Polypodiidae</taxon>
        <taxon>Polypodiales</taxon>
        <taxon>Pteridineae</taxon>
        <taxon>Pteridaceae</taxon>
        <taxon>Vittarioideae</taxon>
        <taxon>Adiantum</taxon>
    </lineage>
</organism>